<evidence type="ECO:0000313" key="3">
    <source>
        <dbReference type="EMBL" id="MFI7441441.1"/>
    </source>
</evidence>
<dbReference type="PANTHER" id="PTHR11786:SF0">
    <property type="entry name" value="ARYLAMINE N-ACETYLTRANSFERASE 4-RELATED"/>
    <property type="match status" value="1"/>
</dbReference>
<gene>
    <name evidence="3" type="ORF">ACIBP5_15900</name>
</gene>
<reference evidence="3 4" key="1">
    <citation type="submission" date="2024-10" db="EMBL/GenBank/DDBJ databases">
        <title>The Natural Products Discovery Center: Release of the First 8490 Sequenced Strains for Exploring Actinobacteria Biosynthetic Diversity.</title>
        <authorList>
            <person name="Kalkreuter E."/>
            <person name="Kautsar S.A."/>
            <person name="Yang D."/>
            <person name="Bader C.D."/>
            <person name="Teijaro C.N."/>
            <person name="Fluegel L."/>
            <person name="Davis C.M."/>
            <person name="Simpson J.R."/>
            <person name="Lauterbach L."/>
            <person name="Steele A.D."/>
            <person name="Gui C."/>
            <person name="Meng S."/>
            <person name="Li G."/>
            <person name="Viehrig K."/>
            <person name="Ye F."/>
            <person name="Su P."/>
            <person name="Kiefer A.F."/>
            <person name="Nichols A."/>
            <person name="Cepeda A.J."/>
            <person name="Yan W."/>
            <person name="Fan B."/>
            <person name="Jiang Y."/>
            <person name="Adhikari A."/>
            <person name="Zheng C.-J."/>
            <person name="Schuster L."/>
            <person name="Cowan T.M."/>
            <person name="Smanski M.J."/>
            <person name="Chevrette M.G."/>
            <person name="De Carvalho L.P.S."/>
            <person name="Shen B."/>
        </authorList>
    </citation>
    <scope>NUCLEOTIDE SEQUENCE [LARGE SCALE GENOMIC DNA]</scope>
    <source>
        <strain evidence="3 4">NPDC049503</strain>
    </source>
</reference>
<dbReference type="Proteomes" id="UP001612928">
    <property type="component" value="Unassembled WGS sequence"/>
</dbReference>
<dbReference type="Pfam" id="PF00797">
    <property type="entry name" value="Acetyltransf_2"/>
    <property type="match status" value="1"/>
</dbReference>
<keyword evidence="4" id="KW-1185">Reference proteome</keyword>
<evidence type="ECO:0000313" key="4">
    <source>
        <dbReference type="Proteomes" id="UP001612928"/>
    </source>
</evidence>
<evidence type="ECO:0000256" key="1">
    <source>
        <dbReference type="ARBA" id="ARBA00006547"/>
    </source>
</evidence>
<protein>
    <submittedName>
        <fullName evidence="3">Arylamine N-acetyltransferase</fullName>
    </submittedName>
</protein>
<dbReference type="InterPro" id="IPR038765">
    <property type="entry name" value="Papain-like_cys_pep_sf"/>
</dbReference>
<dbReference type="Gene3D" id="3.30.2140.10">
    <property type="entry name" value="Arylamine N-acetyltransferase"/>
    <property type="match status" value="1"/>
</dbReference>
<dbReference type="InterPro" id="IPR001447">
    <property type="entry name" value="Arylamine_N-AcTrfase"/>
</dbReference>
<dbReference type="Gene3D" id="2.40.128.150">
    <property type="entry name" value="Cysteine proteinases"/>
    <property type="match status" value="1"/>
</dbReference>
<comment type="similarity">
    <text evidence="1">Belongs to the arylamine N-acetyltransferase family.</text>
</comment>
<dbReference type="SUPFAM" id="SSF54001">
    <property type="entry name" value="Cysteine proteinases"/>
    <property type="match status" value="1"/>
</dbReference>
<proteinExistence type="inferred from homology"/>
<name>A0ABW8A3V8_9ACTN</name>
<organism evidence="3 4">
    <name type="scientific">Nonomuraea indica</name>
    <dbReference type="NCBI Taxonomy" id="1581193"/>
    <lineage>
        <taxon>Bacteria</taxon>
        <taxon>Bacillati</taxon>
        <taxon>Actinomycetota</taxon>
        <taxon>Actinomycetes</taxon>
        <taxon>Streptosporangiales</taxon>
        <taxon>Streptosporangiaceae</taxon>
        <taxon>Nonomuraea</taxon>
    </lineage>
</organism>
<dbReference type="RefSeq" id="WP_397021313.1">
    <property type="nucleotide sequence ID" value="NZ_JBITMB010000003.1"/>
</dbReference>
<evidence type="ECO:0000256" key="2">
    <source>
        <dbReference type="SAM" id="MobiDB-lite"/>
    </source>
</evidence>
<dbReference type="PANTHER" id="PTHR11786">
    <property type="entry name" value="N-HYDROXYARYLAMINE O-ACETYLTRANSFERASE"/>
    <property type="match status" value="1"/>
</dbReference>
<feature type="region of interest" description="Disordered" evidence="2">
    <location>
        <begin position="281"/>
        <end position="322"/>
    </location>
</feature>
<dbReference type="EMBL" id="JBITMB010000003">
    <property type="protein sequence ID" value="MFI7441441.1"/>
    <property type="molecule type" value="Genomic_DNA"/>
</dbReference>
<feature type="compositionally biased region" description="Low complexity" evidence="2">
    <location>
        <begin position="281"/>
        <end position="313"/>
    </location>
</feature>
<sequence length="322" mass="33806">MIVSGYLRRLGLAALLDAPPSADGLRALHRAHVERVPYEVLDVWLGRATPLAPGASARRIAAGRGGYCFHLNGAFHLLARTLGYDVTRHVGGVQGHDSEPGVTANHLVLTVRGLPDDGNPGGEWLVDLGLGDGLHEPIPLVAGTYRQGPFVYGLRASAVAPGGWRLDHDPRGSFLGMDFGPAATGMSAFTAMHEHLTTSSESGFVRVATVQRRDASGVDMLRGLVLTRVGQGRRSVTLDTARDYYAALADVFGLTLDDVDAGERERLFHRVRAAHETWLATSTATTPTTTPAATPATVSATAPAVAPLARPAAAPSPAPSPA</sequence>
<accession>A0ABW8A3V8</accession>
<comment type="caution">
    <text evidence="3">The sequence shown here is derived from an EMBL/GenBank/DDBJ whole genome shotgun (WGS) entry which is preliminary data.</text>
</comment>